<dbReference type="EMBL" id="JBHSKM010000012">
    <property type="protein sequence ID" value="MFC5216156.1"/>
    <property type="molecule type" value="Genomic_DNA"/>
</dbReference>
<evidence type="ECO:0000256" key="1">
    <source>
        <dbReference type="SAM" id="Phobius"/>
    </source>
</evidence>
<evidence type="ECO:0000313" key="2">
    <source>
        <dbReference type="EMBL" id="MFC5216156.1"/>
    </source>
</evidence>
<sequence>MTASAAESPGESDFGTQGGGGATLIEDQIGEVAARSPSNAALHKQAFGKLGMWFLFAVIFAVLPTLGEWLNSRQFKEPTHAGFFELAARADLYVVSMGLAASAISQALMRKRGSFPPALKFWSSVNVLALALTAFLAATADSSEMDPRTVGSQSFIILISTLVSAGSSTYICERENL</sequence>
<reference evidence="3" key="1">
    <citation type="journal article" date="2019" name="Int. J. Syst. Evol. Microbiol.">
        <title>The Global Catalogue of Microorganisms (GCM) 10K type strain sequencing project: providing services to taxonomists for standard genome sequencing and annotation.</title>
        <authorList>
            <consortium name="The Broad Institute Genomics Platform"/>
            <consortium name="The Broad Institute Genome Sequencing Center for Infectious Disease"/>
            <person name="Wu L."/>
            <person name="Ma J."/>
        </authorList>
    </citation>
    <scope>NUCLEOTIDE SEQUENCE [LARGE SCALE GENOMIC DNA]</scope>
    <source>
        <strain evidence="3">KCTC 42586</strain>
    </source>
</reference>
<keyword evidence="3" id="KW-1185">Reference proteome</keyword>
<keyword evidence="1" id="KW-0812">Transmembrane</keyword>
<name>A0ABW0CMQ7_STRCD</name>
<comment type="caution">
    <text evidence="2">The sequence shown here is derived from an EMBL/GenBank/DDBJ whole genome shotgun (WGS) entry which is preliminary data.</text>
</comment>
<protein>
    <submittedName>
        <fullName evidence="2">Uncharacterized protein</fullName>
    </submittedName>
</protein>
<dbReference type="RefSeq" id="WP_380854723.1">
    <property type="nucleotide sequence ID" value="NZ_JBHSKM010000012.1"/>
</dbReference>
<organism evidence="2 3">
    <name type="scientific">Streptomyces coerulescens</name>
    <dbReference type="NCBI Taxonomy" id="29304"/>
    <lineage>
        <taxon>Bacteria</taxon>
        <taxon>Bacillati</taxon>
        <taxon>Actinomycetota</taxon>
        <taxon>Actinomycetes</taxon>
        <taxon>Kitasatosporales</taxon>
        <taxon>Streptomycetaceae</taxon>
        <taxon>Streptomyces</taxon>
    </lineage>
</organism>
<dbReference type="Proteomes" id="UP001596263">
    <property type="component" value="Unassembled WGS sequence"/>
</dbReference>
<accession>A0ABW0CMQ7</accession>
<keyword evidence="1" id="KW-1133">Transmembrane helix</keyword>
<feature type="transmembrane region" description="Helical" evidence="1">
    <location>
        <begin position="50"/>
        <end position="70"/>
    </location>
</feature>
<feature type="transmembrane region" description="Helical" evidence="1">
    <location>
        <begin position="121"/>
        <end position="140"/>
    </location>
</feature>
<gene>
    <name evidence="2" type="ORF">ACFPQ9_20140</name>
</gene>
<proteinExistence type="predicted"/>
<evidence type="ECO:0000313" key="3">
    <source>
        <dbReference type="Proteomes" id="UP001596263"/>
    </source>
</evidence>
<feature type="transmembrane region" description="Helical" evidence="1">
    <location>
        <begin position="152"/>
        <end position="172"/>
    </location>
</feature>
<keyword evidence="1" id="KW-0472">Membrane</keyword>